<evidence type="ECO:0000313" key="1">
    <source>
        <dbReference type="EMBL" id="RII80243.1"/>
    </source>
</evidence>
<name>A0A399MEI3_9PSED</name>
<reference evidence="1 2" key="1">
    <citation type="submission" date="2018-08" db="EMBL/GenBank/DDBJ databases">
        <title>Draft genome sequence of the cyanotroph, Pseudomonas monteilii BCN3.</title>
        <authorList>
            <person name="Jones L.B."/>
            <person name="Kunz D.A."/>
        </authorList>
    </citation>
    <scope>NUCLEOTIDE SEQUENCE [LARGE SCALE GENOMIC DNA]</scope>
    <source>
        <strain evidence="1 2">BCN3</strain>
    </source>
</reference>
<sequence length="334" mass="36802">MSQGNFFAVGAAEFERACDLGLRPAVALLVMARGTLKDQATTSWSAQAIFDNTGMAWRRAKEAIQALIDAKIVTQLKAGKMPRYKLSKPKDTDGFIWLPNEIVDGAGNEVPPVRRLRERGDAFLLRKFIQLYGAQDLTADGGLPRTLVRSVYSREKICPVGAFVVYGFKHETTSCSAVGVLAECNGQEDDDGNKGGWIVLTPLHSMGLIEEVRYMTESEDHESEILYPMNAETEEATYGLVPFFDLNGGAGFARKIEIYHPLVGIALRDLNAPSLIGVFRLVYRPKTAKTTVWYASEQGLTERFVQGMNMMLGLSDDVDINGIQGSSMEINGYQ</sequence>
<organism evidence="1 2">
    <name type="scientific">Pseudomonas monteilii</name>
    <dbReference type="NCBI Taxonomy" id="76759"/>
    <lineage>
        <taxon>Bacteria</taxon>
        <taxon>Pseudomonadati</taxon>
        <taxon>Pseudomonadota</taxon>
        <taxon>Gammaproteobacteria</taxon>
        <taxon>Pseudomonadales</taxon>
        <taxon>Pseudomonadaceae</taxon>
        <taxon>Pseudomonas</taxon>
    </lineage>
</organism>
<gene>
    <name evidence="1" type="ORF">D0894_01325</name>
</gene>
<dbReference type="AlphaFoldDB" id="A0A399MEI3"/>
<accession>A0A399MEI3</accession>
<comment type="caution">
    <text evidence="1">The sequence shown here is derived from an EMBL/GenBank/DDBJ whole genome shotgun (WGS) entry which is preliminary data.</text>
</comment>
<dbReference type="Proteomes" id="UP000265875">
    <property type="component" value="Unassembled WGS sequence"/>
</dbReference>
<dbReference type="EMBL" id="QWLL01000005">
    <property type="protein sequence ID" value="RII80243.1"/>
    <property type="molecule type" value="Genomic_DNA"/>
</dbReference>
<dbReference type="RefSeq" id="WP_119368523.1">
    <property type="nucleotide sequence ID" value="NZ_QWLL01000005.1"/>
</dbReference>
<protein>
    <submittedName>
        <fullName evidence="1">Uncharacterized protein</fullName>
    </submittedName>
</protein>
<proteinExistence type="predicted"/>
<evidence type="ECO:0000313" key="2">
    <source>
        <dbReference type="Proteomes" id="UP000265875"/>
    </source>
</evidence>